<dbReference type="GO" id="GO:0012505">
    <property type="term" value="C:endomembrane system"/>
    <property type="evidence" value="ECO:0007669"/>
    <property type="project" value="UniProtKB-SubCell"/>
</dbReference>
<evidence type="ECO:0000256" key="2">
    <source>
        <dbReference type="ARBA" id="ARBA00004184"/>
    </source>
</evidence>
<dbReference type="Proteomes" id="UP000321567">
    <property type="component" value="Unassembled WGS sequence"/>
</dbReference>
<evidence type="ECO:0000256" key="6">
    <source>
        <dbReference type="ARBA" id="ARBA00023065"/>
    </source>
</evidence>
<evidence type="ECO:0000256" key="5">
    <source>
        <dbReference type="ARBA" id="ARBA00022781"/>
    </source>
</evidence>
<evidence type="ECO:0000256" key="1">
    <source>
        <dbReference type="ARBA" id="ARBA00003543"/>
    </source>
</evidence>
<keyword evidence="15" id="KW-1185">Reference proteome</keyword>
<comment type="function">
    <text evidence="1 10">Produces ATP from ADP in the presence of a proton gradient across the membrane.</text>
</comment>
<comment type="subunit">
    <text evidence="10 11">F-type ATPases have 2 components, CF(1) - the catalytic core - and CF(0) - the membrane proton channel. CF(1) has five subunits: alpha(3), beta(3), gamma(1), delta(1), epsilon(1). CF(0) has three main subunits: a, b and c.</text>
</comment>
<evidence type="ECO:0000313" key="14">
    <source>
        <dbReference type="EMBL" id="GEO82231.1"/>
    </source>
</evidence>
<dbReference type="NCBIfam" id="NF001851">
    <property type="entry name" value="PRK00571.2-4"/>
    <property type="match status" value="1"/>
</dbReference>
<dbReference type="Pfam" id="PF02823">
    <property type="entry name" value="ATP-synt_DE_N"/>
    <property type="match status" value="1"/>
</dbReference>
<feature type="region of interest" description="Disordered" evidence="12">
    <location>
        <begin position="99"/>
        <end position="122"/>
    </location>
</feature>
<comment type="subcellular location">
    <subcellularLocation>
        <location evidence="10">Cell membrane</location>
        <topology evidence="10">Peripheral membrane protein</topology>
    </subcellularLocation>
    <subcellularLocation>
        <location evidence="2">Endomembrane system</location>
        <topology evidence="2">Peripheral membrane protein</topology>
    </subcellularLocation>
</comment>
<evidence type="ECO:0000256" key="9">
    <source>
        <dbReference type="ARBA" id="ARBA00023310"/>
    </source>
</evidence>
<dbReference type="OrthoDB" id="9799969at2"/>
<dbReference type="GO" id="GO:0045259">
    <property type="term" value="C:proton-transporting ATP synthase complex"/>
    <property type="evidence" value="ECO:0007669"/>
    <property type="project" value="UniProtKB-KW"/>
</dbReference>
<evidence type="ECO:0000256" key="4">
    <source>
        <dbReference type="ARBA" id="ARBA00022448"/>
    </source>
</evidence>
<dbReference type="GO" id="GO:0005524">
    <property type="term" value="F:ATP binding"/>
    <property type="evidence" value="ECO:0007669"/>
    <property type="project" value="UniProtKB-UniRule"/>
</dbReference>
<feature type="compositionally biased region" description="Basic and acidic residues" evidence="12">
    <location>
        <begin position="104"/>
        <end position="122"/>
    </location>
</feature>
<evidence type="ECO:0000256" key="12">
    <source>
        <dbReference type="SAM" id="MobiDB-lite"/>
    </source>
</evidence>
<dbReference type="EMBL" id="BJZO01000066">
    <property type="protein sequence ID" value="GEO82231.1"/>
    <property type="molecule type" value="Genomic_DNA"/>
</dbReference>
<proteinExistence type="inferred from homology"/>
<dbReference type="RefSeq" id="WP_147164245.1">
    <property type="nucleotide sequence ID" value="NZ_BJZO01000066.1"/>
</dbReference>
<accession>A0A512H9V2</accession>
<name>A0A512H9V2_9PROT</name>
<evidence type="ECO:0000256" key="7">
    <source>
        <dbReference type="ARBA" id="ARBA00023136"/>
    </source>
</evidence>
<dbReference type="PANTHER" id="PTHR13822">
    <property type="entry name" value="ATP SYNTHASE DELTA/EPSILON CHAIN"/>
    <property type="match status" value="1"/>
</dbReference>
<keyword evidence="5 10" id="KW-0375">Hydrogen ion transport</keyword>
<keyword evidence="6 10" id="KW-0406">Ion transport</keyword>
<dbReference type="AlphaFoldDB" id="A0A512H9V2"/>
<evidence type="ECO:0000313" key="15">
    <source>
        <dbReference type="Proteomes" id="UP000321567"/>
    </source>
</evidence>
<evidence type="ECO:0000256" key="8">
    <source>
        <dbReference type="ARBA" id="ARBA00023196"/>
    </source>
</evidence>
<feature type="domain" description="ATP synthase F1 complex delta/epsilon subunit N-terminal" evidence="13">
    <location>
        <begin position="6"/>
        <end position="84"/>
    </location>
</feature>
<comment type="similarity">
    <text evidence="3 10 11">Belongs to the ATPase epsilon chain family.</text>
</comment>
<dbReference type="CDD" id="cd12152">
    <property type="entry name" value="F1-ATPase_delta"/>
    <property type="match status" value="1"/>
</dbReference>
<dbReference type="HAMAP" id="MF_00530">
    <property type="entry name" value="ATP_synth_epsil_bac"/>
    <property type="match status" value="1"/>
</dbReference>
<evidence type="ECO:0000256" key="10">
    <source>
        <dbReference type="HAMAP-Rule" id="MF_00530"/>
    </source>
</evidence>
<evidence type="ECO:0000256" key="3">
    <source>
        <dbReference type="ARBA" id="ARBA00005712"/>
    </source>
</evidence>
<dbReference type="InterPro" id="IPR001469">
    <property type="entry name" value="ATP_synth_F1_dsu/esu"/>
</dbReference>
<evidence type="ECO:0000256" key="11">
    <source>
        <dbReference type="RuleBase" id="RU003656"/>
    </source>
</evidence>
<dbReference type="GO" id="GO:0046933">
    <property type="term" value="F:proton-transporting ATP synthase activity, rotational mechanism"/>
    <property type="evidence" value="ECO:0007669"/>
    <property type="project" value="UniProtKB-UniRule"/>
</dbReference>
<comment type="caution">
    <text evidence="14">The sequence shown here is derived from an EMBL/GenBank/DDBJ whole genome shotgun (WGS) entry which is preliminary data.</text>
</comment>
<keyword evidence="7 10" id="KW-0472">Membrane</keyword>
<gene>
    <name evidence="10 14" type="primary">atpC</name>
    <name evidence="14" type="ORF">ROR02_23620</name>
</gene>
<evidence type="ECO:0000259" key="13">
    <source>
        <dbReference type="Pfam" id="PF02823"/>
    </source>
</evidence>
<reference evidence="14 15" key="1">
    <citation type="submission" date="2019-07" db="EMBL/GenBank/DDBJ databases">
        <title>Whole genome shotgun sequence of Rhodospirillum oryzae NBRC 107573.</title>
        <authorList>
            <person name="Hosoyama A."/>
            <person name="Uohara A."/>
            <person name="Ohji S."/>
            <person name="Ichikawa N."/>
        </authorList>
    </citation>
    <scope>NUCLEOTIDE SEQUENCE [LARGE SCALE GENOMIC DNA]</scope>
    <source>
        <strain evidence="14 15">NBRC 107573</strain>
    </source>
</reference>
<sequence length="140" mass="14727">MAATTEFELVSPGRLLLSEPVEMVVVPGTDGDFGALPQHAPMLSTVRPGVINIYKGGRVARRLFVAGGFAEVTQERCTVLADEAIDLAEITPAEVQQRLQAADDQVKEARNPEEKAAADRARGLAQALAEAASAAAHAHA</sequence>
<keyword evidence="9 10" id="KW-0066">ATP synthesis</keyword>
<organism evidence="14 15">
    <name type="scientific">Pararhodospirillum oryzae</name>
    <dbReference type="NCBI Taxonomy" id="478448"/>
    <lineage>
        <taxon>Bacteria</taxon>
        <taxon>Pseudomonadati</taxon>
        <taxon>Pseudomonadota</taxon>
        <taxon>Alphaproteobacteria</taxon>
        <taxon>Rhodospirillales</taxon>
        <taxon>Rhodospirillaceae</taxon>
        <taxon>Pararhodospirillum</taxon>
    </lineage>
</organism>
<dbReference type="SUPFAM" id="SSF51344">
    <property type="entry name" value="Epsilon subunit of F1F0-ATP synthase N-terminal domain"/>
    <property type="match status" value="1"/>
</dbReference>
<dbReference type="InterPro" id="IPR020546">
    <property type="entry name" value="ATP_synth_F1_dsu/esu_N"/>
</dbReference>
<dbReference type="NCBIfam" id="TIGR01216">
    <property type="entry name" value="ATP_synt_epsi"/>
    <property type="match status" value="1"/>
</dbReference>
<dbReference type="PANTHER" id="PTHR13822:SF10">
    <property type="entry name" value="ATP SYNTHASE EPSILON CHAIN, CHLOROPLASTIC"/>
    <property type="match status" value="1"/>
</dbReference>
<protein>
    <recommendedName>
        <fullName evidence="10">ATP synthase epsilon chain</fullName>
    </recommendedName>
    <alternativeName>
        <fullName evidence="10">ATP synthase F1 sector epsilon subunit</fullName>
    </alternativeName>
    <alternativeName>
        <fullName evidence="10">F-ATPase epsilon subunit</fullName>
    </alternativeName>
</protein>
<keyword evidence="10" id="KW-1003">Cell membrane</keyword>
<dbReference type="GO" id="GO:0005886">
    <property type="term" value="C:plasma membrane"/>
    <property type="evidence" value="ECO:0007669"/>
    <property type="project" value="UniProtKB-SubCell"/>
</dbReference>
<dbReference type="InterPro" id="IPR036771">
    <property type="entry name" value="ATPsynth_dsu/esu_N"/>
</dbReference>
<keyword evidence="8 10" id="KW-0139">CF(1)</keyword>
<dbReference type="Gene3D" id="2.60.15.10">
    <property type="entry name" value="F0F1 ATP synthase delta/epsilon subunit, N-terminal"/>
    <property type="match status" value="1"/>
</dbReference>
<keyword evidence="4 10" id="KW-0813">Transport</keyword>